<feature type="compositionally biased region" description="Basic and acidic residues" evidence="8">
    <location>
        <begin position="3038"/>
        <end position="3048"/>
    </location>
</feature>
<evidence type="ECO:0000313" key="12">
    <source>
        <dbReference type="Proteomes" id="UP000466442"/>
    </source>
</evidence>
<feature type="compositionally biased region" description="Basic and acidic residues" evidence="8">
    <location>
        <begin position="1949"/>
        <end position="1963"/>
    </location>
</feature>
<feature type="compositionally biased region" description="Basic and acidic residues" evidence="8">
    <location>
        <begin position="1869"/>
        <end position="1878"/>
    </location>
</feature>
<feature type="compositionally biased region" description="Basic and acidic residues" evidence="8">
    <location>
        <begin position="2112"/>
        <end position="2124"/>
    </location>
</feature>
<dbReference type="Pfam" id="PF01477">
    <property type="entry name" value="PLAT"/>
    <property type="match status" value="1"/>
</dbReference>
<evidence type="ECO:0000259" key="10">
    <source>
        <dbReference type="PROSITE" id="PS50095"/>
    </source>
</evidence>
<feature type="domain" description="PLAT" evidence="10">
    <location>
        <begin position="449"/>
        <end position="566"/>
    </location>
</feature>
<evidence type="ECO:0000256" key="4">
    <source>
        <dbReference type="ARBA" id="ARBA00022989"/>
    </source>
</evidence>
<feature type="region of interest" description="Disordered" evidence="8">
    <location>
        <begin position="1564"/>
        <end position="3048"/>
    </location>
</feature>
<dbReference type="SUPFAM" id="SSF49723">
    <property type="entry name" value="Lipase/lipooxygenase domain (PLAT/LH2 domain)"/>
    <property type="match status" value="1"/>
</dbReference>
<evidence type="ECO:0000256" key="9">
    <source>
        <dbReference type="SAM" id="Phobius"/>
    </source>
</evidence>
<feature type="compositionally biased region" description="Basic and acidic residues" evidence="8">
    <location>
        <begin position="2006"/>
        <end position="2020"/>
    </location>
</feature>
<accession>A0A8S9WPT2</accession>
<dbReference type="PROSITE" id="PS50095">
    <property type="entry name" value="PLAT"/>
    <property type="match status" value="1"/>
</dbReference>
<feature type="transmembrane region" description="Helical" evidence="9">
    <location>
        <begin position="876"/>
        <end position="899"/>
    </location>
</feature>
<dbReference type="Pfam" id="PF20519">
    <property type="entry name" value="Polycystin_dom"/>
    <property type="match status" value="1"/>
</dbReference>
<feature type="compositionally biased region" description="Basic and acidic residues" evidence="8">
    <location>
        <begin position="2553"/>
        <end position="2588"/>
    </location>
</feature>
<evidence type="ECO:0000313" key="11">
    <source>
        <dbReference type="EMBL" id="KAF6198138.1"/>
    </source>
</evidence>
<feature type="coiled-coil region" evidence="7">
    <location>
        <begin position="1435"/>
        <end position="1491"/>
    </location>
</feature>
<feature type="compositionally biased region" description="Basic and acidic residues" evidence="8">
    <location>
        <begin position="2656"/>
        <end position="2674"/>
    </location>
</feature>
<keyword evidence="3 9" id="KW-0812">Transmembrane</keyword>
<dbReference type="GO" id="GO:0016020">
    <property type="term" value="C:membrane"/>
    <property type="evidence" value="ECO:0007669"/>
    <property type="project" value="UniProtKB-SubCell"/>
</dbReference>
<keyword evidence="7" id="KW-0175">Coiled coil</keyword>
<feature type="compositionally biased region" description="Basic and acidic residues" evidence="8">
    <location>
        <begin position="1650"/>
        <end position="1672"/>
    </location>
</feature>
<reference evidence="11" key="1">
    <citation type="journal article" date="2021" name="Mol. Ecol. Resour.">
        <title>Apolygus lucorum genome provides insights into omnivorousness and mesophyll feeding.</title>
        <authorList>
            <person name="Liu Y."/>
            <person name="Liu H."/>
            <person name="Wang H."/>
            <person name="Huang T."/>
            <person name="Liu B."/>
            <person name="Yang B."/>
            <person name="Yin L."/>
            <person name="Li B."/>
            <person name="Zhang Y."/>
            <person name="Zhang S."/>
            <person name="Jiang F."/>
            <person name="Zhang X."/>
            <person name="Ren Y."/>
            <person name="Wang B."/>
            <person name="Wang S."/>
            <person name="Lu Y."/>
            <person name="Wu K."/>
            <person name="Fan W."/>
            <person name="Wang G."/>
        </authorList>
    </citation>
    <scope>NUCLEOTIDE SEQUENCE</scope>
    <source>
        <strain evidence="11">12Hb</strain>
    </source>
</reference>
<sequence length="3048" mass="335739">LVSSYLKSLVIVPGVGQGLENAAERLKHLCSMDAEFKSMWEPQIHGAVSVMLSTADAAFLTDDPLLSDSSNLSAGLQEIHRQKAKFGVLYVLNALGTVLEIARTVMVTDQKPYILKRRGITVLTAVGRAATLQEYLREFGSDGSTVVLSPNNIYRLGVTIYAVEVIRTNNYAYHAWKPVVGQVLHVKFLQGPIDTIRAAENDFQEIEMSEGPFVVTVKMGSNLLSEVTAGVVRMPDLSTVHLESGLNRYVSIVRFQLPTGYGQVIVRLEEDHIDKIKILLSHGYRPSYFEMMGEQPVHKLQYELKYHNQDPLYDSDFYINVISHEQPVYQYAIEVTIVRCVMYISDEWEAQQCKVMRLVEIGGEFTATCHCYHLSTITADFVAPVLALRIGEDFSIINTIKDNYYVAVTMLTVLVLYFGLLIWGKRKDSIDHKTRSVILMQDNFPGEIHPYIIVVWTGKRIRAGTSSKVALQIYGTGGRTRPHILRSSDRNVLSMANDDWFLLYTANYLANVKEIVMWHSSSGCRPDWFCSQITVYDLKTETAYNFVVDRWFTVTEDLESSKFWHGILTKKGAWFTDDVSNIRKLVGDHFIAGVREKHHWTSIFTRHPRSMYSRCERIAVLGTLLITTMLTSIMFLGIEEFGAPDLPFAYMTWDDVRVAIYSMLIAWVLSYITLYAFNKAKQKETEELPDLEKEILLDEKEKRLSKVKMDWITKWYITTKKNLPIKYLPVLDQKALNERISREKFNYWLMTAWIVSTIVLLCMSVVVIFYGLRKGKKRSLLWIQAFISGNMVDAFFLEPIKMLVVATMAAIIFKRGSVGDIKVQVEYDQTEKPFKDYWRRLNLMMTRTNPEYKPMPYRRLKRIYQHRKRINIIRRYLLYMLILTLMAICAYLMCLGLLMKSKYFVNHQLKEILTGSGNAERIHNSVGFNNFTVDNLLPSLHRTRWYNGRMLKRETKEPFGANATENQTKGWCEDYNHKLHGVPRIRQQRLSLNRLSTTIVSSSFKRFRRAGNLSQYFRFPLTFINLLNEDYSAYLIGWMKYEPRIHGRNVTHLWNHSKIHQTGTDFYEGETGIKYPGHGYVQRLYWTQGVSAERFNALVMNNFLNNRTRVVFAELTLYNINLNTFTSFVVLAESLPSNVYVVRHLIDTADILFIGDPITTIGVFGCLVLVVILTLYISYWVVESSRVGMISSAMTWRGFSDFACIFVGIVLVYQTFNRAVTFSSFGDKLDQLPRDEFLSLYGYLFSNFKVEFSLGSFSLLVMMTYSTAIYNLFGNRQVALVAGRIAKIVLVIVVINATMFALIPVMMKMEPVNLGYLLFPVVLKEPPHQKIRKLSIDSEVLLFVCFPLCVVLLKSALGVFIYYHEKSEDLGLKKSVLPVETFIKQFAMDLRDRTHEQHEKEVLAQLQKITKTFDLLSLVHDKKRRNKLKVEEKTRKQEAKKAKKANVKIEKMEAEIAAMRENVDPDDRKAAKNIEKKVAQLNKIIAATEAAKAKRAETIEAAKARRDAIEAQKFEQGLRKYEFLEAEKIRKAEAAEAAKLAKAEAAEAAKLAKAEAKAKKAEAAQAAKKEEAPKEEKDKKEEAAKEEKIGKSEAAETVSIKSDRKKGSRKELADGSGSAQGASGRGGPSTGAGFESEEPSSAMAAARWLYDSRKAKMAKSEGEEEAKKEAEPGRASTPGPEPAEDSGLTPEEIEARRARREARRARKEARRARREARRLRREERALLEAQEEIQPVVIEPIVSATNDTPGGPTEEPPAKRAKPKKERPLEGAQEEAKPGGPAPDVTAKSKEALEPAKREKPRRERPQEGTPAVAASTAKNKQAPEGSKQDVQGEEPPPKRSWIRREKPREDAKRETKPGGPAPAVATAKSKEAPEGSKQEVQSGPSTEEPTPKRKKPKKDRPQESAQGEGKPGERAPAGVAPIAKDKGAPEGSKQDVQGEEPPPKRSWIRREKPREDAKRETKPGGPAPAVATAKSKEAPEGSKQEVQSGPPTEEPTPKRKKPKKDRPQEGAQEEAKPGERAPAGVAPIAKDKGAPEGSKKDVRGEEPPPKRSWIRREKTLEDAKGEAKPVGPVKPTGSPKAKEAPEGTKQDVLSGPPTEEPPAKRVKPKKERPQESDQGEVKSRGAAPASVAPAISAKGKDASKQDISSGPSTDEPSVKKERPKKEGPQEGAQGETKPGGPAPAVVAAKRREAPEGSKQDVRSDQPTEDSPTKREKPIKEIPREGARGEAKPGGPAPAVVAPTITAKSKETPEGSKQDVRSGGPPEGQPARKEVPRKDKPEPSDGPAVTAVEPSKPANTKRDKPGTRTEEPPAKKSWLKRDKPQQGAQGEAKPRKPAPPVVSPTVTAKSKETPEGSKQDVRSGGPPEGQPARKEVPRKEKPPGGTEPSDGPAVTAVEPSKPANTKRDKPGTRTEEPPAKKSWLKRDKPQQGAQGEAKPRTPAPPVVPPTVTAKSKETPEGSKQDVRSGGPPEGQPARKEVPRKDKPEPSDGPAVTAVEPSKPANTKRDKPDTRTEEPPAKKSWFKKEKPGEGAQGEAKPRKPAPAGPTITAKSKETPEGSKQDVRRGGPLEGQPTRKEVPRKDKPEPSDGPAVTAVEPSKPANTKRAKPDTRSGPPTGEPPPKRSWLKTDKPQEGAQGEAKPRKPAPAGPIVTAKSKETPEGSKQDVPRRDRPPGGPKPRAGGSAVSVVTPSITSKTKEAPKGAKQDARSGSSPEDSPMRRDRKERPPGGTEPKPGVSAVEPTMSAKPKEGPKGAKQDTRGGSPIRRVKPRREMTPGPRAGGSAVSVTEPSVATKNKGVAEPTSSAKLKEAPKTAKPPSPAKNKGTPEGSNKSVRGGALLAEPSTSKYIPKKEKLPGGGQAEVKSGGSTPEEKGAPQQEKTPVKSRGFGIMGFIPRPKPNKAKQDAKALKAANAAKAKKAAQAARTQKAAEMAKAKREAAANKTQKVDDASRAKQAAQAAKTQKAADISTAKGAAKIQTGAGTSASKTQKAAETATGKRGAGANAQKPDPPKAPEAPKPKKDLGEASARSLGGGPSSDEKKKPPKTE</sequence>
<dbReference type="GO" id="GO:0005262">
    <property type="term" value="F:calcium channel activity"/>
    <property type="evidence" value="ECO:0007669"/>
    <property type="project" value="TreeGrafter"/>
</dbReference>
<evidence type="ECO:0000256" key="7">
    <source>
        <dbReference type="SAM" id="Coils"/>
    </source>
</evidence>
<dbReference type="PANTHER" id="PTHR10877:SF150">
    <property type="entry name" value="REJ DOMAIN-CONTAINING PROTEIN"/>
    <property type="match status" value="1"/>
</dbReference>
<feature type="transmembrane region" description="Helical" evidence="9">
    <location>
        <begin position="1161"/>
        <end position="1182"/>
    </location>
</feature>
<feature type="compositionally biased region" description="Low complexity" evidence="8">
    <location>
        <begin position="2954"/>
        <end position="2967"/>
    </location>
</feature>
<feature type="compositionally biased region" description="Basic and acidic residues" evidence="8">
    <location>
        <begin position="2454"/>
        <end position="2466"/>
    </location>
</feature>
<feature type="compositionally biased region" description="Basic and acidic residues" evidence="8">
    <location>
        <begin position="2932"/>
        <end position="2953"/>
    </location>
</feature>
<dbReference type="InterPro" id="IPR036392">
    <property type="entry name" value="PLAT/LH2_dom_sf"/>
</dbReference>
<feature type="compositionally biased region" description="Basic and acidic residues" evidence="8">
    <location>
        <begin position="2506"/>
        <end position="2531"/>
    </location>
</feature>
<feature type="compositionally biased region" description="Basic and acidic residues" evidence="8">
    <location>
        <begin position="2157"/>
        <end position="2169"/>
    </location>
</feature>
<evidence type="ECO:0000256" key="6">
    <source>
        <dbReference type="PROSITE-ProRule" id="PRU00152"/>
    </source>
</evidence>
<feature type="compositionally biased region" description="Basic and acidic residues" evidence="8">
    <location>
        <begin position="1766"/>
        <end position="1777"/>
    </location>
</feature>
<protein>
    <recommendedName>
        <fullName evidence="10">PLAT domain-containing protein</fullName>
    </recommendedName>
</protein>
<feature type="compositionally biased region" description="Basic and acidic residues" evidence="8">
    <location>
        <begin position="2405"/>
        <end position="2429"/>
    </location>
</feature>
<feature type="compositionally biased region" description="Low complexity" evidence="8">
    <location>
        <begin position="2233"/>
        <end position="2247"/>
    </location>
</feature>
<dbReference type="OrthoDB" id="6623253at2759"/>
<feature type="compositionally biased region" description="Basic residues" evidence="8">
    <location>
        <begin position="1697"/>
        <end position="1719"/>
    </location>
</feature>
<feature type="compositionally biased region" description="Basic and acidic residues" evidence="8">
    <location>
        <begin position="2190"/>
        <end position="2231"/>
    </location>
</feature>
<feature type="compositionally biased region" description="Low complexity" evidence="8">
    <location>
        <begin position="2910"/>
        <end position="2931"/>
    </location>
</feature>
<dbReference type="Gene3D" id="2.60.60.20">
    <property type="entry name" value="PLAT/LH2 domain"/>
    <property type="match status" value="1"/>
</dbReference>
<feature type="transmembrane region" description="Helical" evidence="9">
    <location>
        <begin position="658"/>
        <end position="677"/>
    </location>
</feature>
<feature type="non-terminal residue" evidence="11">
    <location>
        <position position="3048"/>
    </location>
</feature>
<feature type="compositionally biased region" description="Polar residues" evidence="8">
    <location>
        <begin position="2786"/>
        <end position="2795"/>
    </location>
</feature>
<feature type="compositionally biased region" description="Basic and acidic residues" evidence="8">
    <location>
        <begin position="2030"/>
        <end position="2068"/>
    </location>
</feature>
<feature type="compositionally biased region" description="Basic and acidic residues" evidence="8">
    <location>
        <begin position="1843"/>
        <end position="1857"/>
    </location>
</feature>
<keyword evidence="5 9" id="KW-0472">Membrane</keyword>
<name>A0A8S9WPT2_APOLU</name>
<feature type="compositionally biased region" description="Polar residues" evidence="8">
    <location>
        <begin position="2146"/>
        <end position="2156"/>
    </location>
</feature>
<feature type="compositionally biased region" description="Basic and acidic residues" evidence="8">
    <location>
        <begin position="2248"/>
        <end position="2260"/>
    </location>
</feature>
<evidence type="ECO:0000256" key="2">
    <source>
        <dbReference type="ARBA" id="ARBA00007200"/>
    </source>
</evidence>
<proteinExistence type="inferred from homology"/>
<dbReference type="InterPro" id="IPR051223">
    <property type="entry name" value="Polycystin"/>
</dbReference>
<evidence type="ECO:0000256" key="8">
    <source>
        <dbReference type="SAM" id="MobiDB-lite"/>
    </source>
</evidence>
<feature type="transmembrane region" description="Helical" evidence="9">
    <location>
        <begin position="1285"/>
        <end position="1307"/>
    </location>
</feature>
<organism evidence="11 12">
    <name type="scientific">Apolygus lucorum</name>
    <name type="common">Small green plant bug</name>
    <name type="synonym">Lygocoris lucorum</name>
    <dbReference type="NCBI Taxonomy" id="248454"/>
    <lineage>
        <taxon>Eukaryota</taxon>
        <taxon>Metazoa</taxon>
        <taxon>Ecdysozoa</taxon>
        <taxon>Arthropoda</taxon>
        <taxon>Hexapoda</taxon>
        <taxon>Insecta</taxon>
        <taxon>Pterygota</taxon>
        <taxon>Neoptera</taxon>
        <taxon>Paraneoptera</taxon>
        <taxon>Hemiptera</taxon>
        <taxon>Heteroptera</taxon>
        <taxon>Panheteroptera</taxon>
        <taxon>Cimicomorpha</taxon>
        <taxon>Miridae</taxon>
        <taxon>Mirini</taxon>
        <taxon>Apolygus</taxon>
    </lineage>
</organism>
<dbReference type="EMBL" id="WIXP02000016">
    <property type="protein sequence ID" value="KAF6198138.1"/>
    <property type="molecule type" value="Genomic_DNA"/>
</dbReference>
<evidence type="ECO:0000256" key="1">
    <source>
        <dbReference type="ARBA" id="ARBA00004141"/>
    </source>
</evidence>
<feature type="transmembrane region" description="Helical" evidence="9">
    <location>
        <begin position="1252"/>
        <end position="1273"/>
    </location>
</feature>
<feature type="compositionally biased region" description="Basic and acidic residues" evidence="8">
    <location>
        <begin position="2476"/>
        <end position="2489"/>
    </location>
</feature>
<dbReference type="GO" id="GO:0050982">
    <property type="term" value="P:detection of mechanical stimulus"/>
    <property type="evidence" value="ECO:0007669"/>
    <property type="project" value="TreeGrafter"/>
</dbReference>
<feature type="compositionally biased region" description="Low complexity" evidence="8">
    <location>
        <begin position="2127"/>
        <end position="2138"/>
    </location>
</feature>
<feature type="compositionally biased region" description="Basic and acidic residues" evidence="8">
    <location>
        <begin position="1564"/>
        <end position="1594"/>
    </location>
</feature>
<dbReference type="InterPro" id="IPR001024">
    <property type="entry name" value="PLAT/LH2_dom"/>
</dbReference>
<feature type="compositionally biased region" description="Basic and acidic residues" evidence="8">
    <location>
        <begin position="3010"/>
        <end position="3025"/>
    </location>
</feature>
<feature type="transmembrane region" description="Helical" evidence="9">
    <location>
        <begin position="1194"/>
        <end position="1216"/>
    </location>
</feature>
<feature type="transmembrane region" description="Helical" evidence="9">
    <location>
        <begin position="618"/>
        <end position="638"/>
    </location>
</feature>
<feature type="compositionally biased region" description="Basic and acidic residues" evidence="8">
    <location>
        <begin position="2718"/>
        <end position="2728"/>
    </location>
</feature>
<feature type="transmembrane region" description="Helical" evidence="9">
    <location>
        <begin position="747"/>
        <end position="772"/>
    </location>
</feature>
<keyword evidence="12" id="KW-1185">Reference proteome</keyword>
<feature type="compositionally biased region" description="Low complexity" evidence="8">
    <location>
        <begin position="2179"/>
        <end position="2188"/>
    </location>
</feature>
<comment type="caution">
    <text evidence="11">The sequence shown here is derived from an EMBL/GenBank/DDBJ whole genome shotgun (WGS) entry which is preliminary data.</text>
</comment>
<evidence type="ECO:0000256" key="5">
    <source>
        <dbReference type="ARBA" id="ARBA00023136"/>
    </source>
</evidence>
<comment type="caution">
    <text evidence="6">Lacks conserved residue(s) required for the propagation of feature annotation.</text>
</comment>
<feature type="compositionally biased region" description="Basic and acidic residues" evidence="8">
    <location>
        <begin position="2748"/>
        <end position="2760"/>
    </location>
</feature>
<gene>
    <name evidence="11" type="ORF">GE061_007885</name>
</gene>
<feature type="compositionally biased region" description="Basic and acidic residues" evidence="8">
    <location>
        <begin position="1975"/>
        <end position="1984"/>
    </location>
</feature>
<feature type="compositionally biased region" description="Basic and acidic residues" evidence="8">
    <location>
        <begin position="2697"/>
        <end position="2709"/>
    </location>
</feature>
<comment type="similarity">
    <text evidence="2">Belongs to the polycystin family.</text>
</comment>
<feature type="compositionally biased region" description="Polar residues" evidence="8">
    <location>
        <begin position="2981"/>
        <end position="2992"/>
    </location>
</feature>
<dbReference type="PANTHER" id="PTHR10877">
    <property type="entry name" value="POLYCYSTIN FAMILY MEMBER"/>
    <property type="match status" value="1"/>
</dbReference>
<feature type="transmembrane region" description="Helical" evidence="9">
    <location>
        <begin position="404"/>
        <end position="423"/>
    </location>
</feature>
<comment type="subcellular location">
    <subcellularLocation>
        <location evidence="1">Membrane</location>
        <topology evidence="1">Multi-pass membrane protein</topology>
    </subcellularLocation>
</comment>
<keyword evidence="4 9" id="KW-1133">Transmembrane helix</keyword>
<feature type="compositionally biased region" description="Basic and acidic residues" evidence="8">
    <location>
        <begin position="2081"/>
        <end position="2090"/>
    </location>
</feature>
<feature type="compositionally biased region" description="Basic and acidic residues" evidence="8">
    <location>
        <begin position="1787"/>
        <end position="1807"/>
    </location>
</feature>
<evidence type="ECO:0000256" key="3">
    <source>
        <dbReference type="ARBA" id="ARBA00022692"/>
    </source>
</evidence>
<feature type="compositionally biased region" description="Basic and acidic residues" evidence="8">
    <location>
        <begin position="2349"/>
        <end position="2361"/>
    </location>
</feature>
<feature type="compositionally biased region" description="Basic and acidic residues" evidence="8">
    <location>
        <begin position="2371"/>
        <end position="2382"/>
    </location>
</feature>
<feature type="transmembrane region" description="Helical" evidence="9">
    <location>
        <begin position="792"/>
        <end position="813"/>
    </location>
</feature>
<feature type="compositionally biased region" description="Basic and acidic residues" evidence="8">
    <location>
        <begin position="2300"/>
        <end position="2324"/>
    </location>
</feature>
<dbReference type="Proteomes" id="UP000466442">
    <property type="component" value="Linkage Group LG16"/>
</dbReference>
<dbReference type="InterPro" id="IPR046791">
    <property type="entry name" value="Polycystin_dom"/>
</dbReference>
<feature type="compositionally biased region" description="Basic and acidic residues" evidence="8">
    <location>
        <begin position="2270"/>
        <end position="2283"/>
    </location>
</feature>